<keyword evidence="2" id="KW-1133">Transmembrane helix</keyword>
<feature type="signal peptide" evidence="3">
    <location>
        <begin position="1"/>
        <end position="22"/>
    </location>
</feature>
<reference evidence="4 5" key="1">
    <citation type="journal article" date="2024" name="Science">
        <title>Giant polyketide synthase enzymes in the biosynthesis of giant marine polyether toxins.</title>
        <authorList>
            <person name="Fallon T.R."/>
            <person name="Shende V.V."/>
            <person name="Wierzbicki I.H."/>
            <person name="Pendleton A.L."/>
            <person name="Watervoot N.F."/>
            <person name="Auber R.P."/>
            <person name="Gonzalez D.J."/>
            <person name="Wisecaver J.H."/>
            <person name="Moore B.S."/>
        </authorList>
    </citation>
    <scope>NUCLEOTIDE SEQUENCE [LARGE SCALE GENOMIC DNA]</scope>
    <source>
        <strain evidence="4 5">12B1</strain>
    </source>
</reference>
<feature type="chain" id="PRO_5044201951" evidence="3">
    <location>
        <begin position="23"/>
        <end position="225"/>
    </location>
</feature>
<evidence type="ECO:0000313" key="5">
    <source>
        <dbReference type="Proteomes" id="UP001515480"/>
    </source>
</evidence>
<keyword evidence="2" id="KW-0812">Transmembrane</keyword>
<keyword evidence="3" id="KW-0732">Signal</keyword>
<organism evidence="4 5">
    <name type="scientific">Prymnesium parvum</name>
    <name type="common">Toxic golden alga</name>
    <dbReference type="NCBI Taxonomy" id="97485"/>
    <lineage>
        <taxon>Eukaryota</taxon>
        <taxon>Haptista</taxon>
        <taxon>Haptophyta</taxon>
        <taxon>Prymnesiophyceae</taxon>
        <taxon>Prymnesiales</taxon>
        <taxon>Prymnesiaceae</taxon>
        <taxon>Prymnesium</taxon>
    </lineage>
</organism>
<sequence>MARRRGGMSPSLLLLAASSAIALTHQRALADAPPSVPSSGSLPPSLVAPPPLHAAPAASPAAKHHNVSKAGKPPGLPKSPPPPKPTRSPRNASATPPAAKGGHVPPASHSPPASKGGKADAGKAAASKAANKAELLSFVSNLTSHHHDANKSRADHEEGERASHQSRGVGKLIAWCAAALLTPILIASALVVRARRKQAKGELVPQDDMPPGAFAVVPPGEIDDD</sequence>
<feature type="compositionally biased region" description="Low complexity" evidence="1">
    <location>
        <begin position="101"/>
        <end position="129"/>
    </location>
</feature>
<proteinExistence type="predicted"/>
<evidence type="ECO:0000256" key="2">
    <source>
        <dbReference type="SAM" id="Phobius"/>
    </source>
</evidence>
<evidence type="ECO:0000256" key="1">
    <source>
        <dbReference type="SAM" id="MobiDB-lite"/>
    </source>
</evidence>
<feature type="compositionally biased region" description="Pro residues" evidence="1">
    <location>
        <begin position="74"/>
        <end position="86"/>
    </location>
</feature>
<keyword evidence="5" id="KW-1185">Reference proteome</keyword>
<dbReference type="AlphaFoldDB" id="A0AB34J4C6"/>
<comment type="caution">
    <text evidence="4">The sequence shown here is derived from an EMBL/GenBank/DDBJ whole genome shotgun (WGS) entry which is preliminary data.</text>
</comment>
<feature type="region of interest" description="Disordered" evidence="1">
    <location>
        <begin position="28"/>
        <end position="129"/>
    </location>
</feature>
<dbReference type="Proteomes" id="UP001515480">
    <property type="component" value="Unassembled WGS sequence"/>
</dbReference>
<evidence type="ECO:0000256" key="3">
    <source>
        <dbReference type="SAM" id="SignalP"/>
    </source>
</evidence>
<dbReference type="EMBL" id="JBGBPQ010000013">
    <property type="protein sequence ID" value="KAL1512238.1"/>
    <property type="molecule type" value="Genomic_DNA"/>
</dbReference>
<feature type="compositionally biased region" description="Basic and acidic residues" evidence="1">
    <location>
        <begin position="145"/>
        <end position="163"/>
    </location>
</feature>
<name>A0AB34J4C6_PRYPA</name>
<keyword evidence="2" id="KW-0472">Membrane</keyword>
<feature type="transmembrane region" description="Helical" evidence="2">
    <location>
        <begin position="172"/>
        <end position="192"/>
    </location>
</feature>
<feature type="region of interest" description="Disordered" evidence="1">
    <location>
        <begin position="201"/>
        <end position="225"/>
    </location>
</feature>
<protein>
    <submittedName>
        <fullName evidence="4">Uncharacterized protein</fullName>
    </submittedName>
</protein>
<gene>
    <name evidence="4" type="ORF">AB1Y20_005500</name>
</gene>
<feature type="region of interest" description="Disordered" evidence="1">
    <location>
        <begin position="145"/>
        <end position="167"/>
    </location>
</feature>
<evidence type="ECO:0000313" key="4">
    <source>
        <dbReference type="EMBL" id="KAL1512238.1"/>
    </source>
</evidence>
<accession>A0AB34J4C6</accession>